<dbReference type="Proteomes" id="UP000076512">
    <property type="component" value="Unassembled WGS sequence"/>
</dbReference>
<dbReference type="RefSeq" id="WP_067579475.1">
    <property type="nucleotide sequence ID" value="NZ_JABMCZ010000002.1"/>
</dbReference>
<dbReference type="EMBL" id="LWGR01000021">
    <property type="protein sequence ID" value="KZM68136.1"/>
    <property type="molecule type" value="Genomic_DNA"/>
</dbReference>
<proteinExistence type="predicted"/>
<dbReference type="STRING" id="455432.AWN90_09345"/>
<keyword evidence="3" id="KW-1185">Reference proteome</keyword>
<dbReference type="OrthoDB" id="4546967at2"/>
<evidence type="ECO:0000313" key="3">
    <source>
        <dbReference type="Proteomes" id="UP000076512"/>
    </source>
</evidence>
<evidence type="ECO:0000256" key="1">
    <source>
        <dbReference type="SAM" id="MobiDB-lite"/>
    </source>
</evidence>
<evidence type="ECO:0008006" key="4">
    <source>
        <dbReference type="Google" id="ProtNLM"/>
    </source>
</evidence>
<protein>
    <recommendedName>
        <fullName evidence="4">Scaffolding protein</fullName>
    </recommendedName>
</protein>
<feature type="region of interest" description="Disordered" evidence="1">
    <location>
        <begin position="208"/>
        <end position="279"/>
    </location>
</feature>
<gene>
    <name evidence="2" type="ORF">AWN90_09345</name>
</gene>
<reference evidence="2 3" key="1">
    <citation type="submission" date="2016-04" db="EMBL/GenBank/DDBJ databases">
        <authorList>
            <person name="Evans L.H."/>
            <person name="Alamgir A."/>
            <person name="Owens N."/>
            <person name="Weber N.D."/>
            <person name="Virtaneva K."/>
            <person name="Barbian K."/>
            <person name="Babar A."/>
            <person name="Rosenke K."/>
        </authorList>
    </citation>
    <scope>NUCLEOTIDE SEQUENCE [LARGE SCALE GENOMIC DNA]</scope>
    <source>
        <strain evidence="2 3">IFM 0406</strain>
    </source>
</reference>
<feature type="region of interest" description="Disordered" evidence="1">
    <location>
        <begin position="85"/>
        <end position="108"/>
    </location>
</feature>
<name>A0A164H236_9NOCA</name>
<feature type="compositionally biased region" description="Low complexity" evidence="1">
    <location>
        <begin position="1"/>
        <end position="18"/>
    </location>
</feature>
<evidence type="ECO:0000313" key="2">
    <source>
        <dbReference type="EMBL" id="KZM68136.1"/>
    </source>
</evidence>
<sequence>MTDTIVDVTADTAGAAADSNPTAESPRPNPPAFQGKSTPGAGDDADPPETAEQLRPEAEPKTFSADYVQKLRSENAKLRTEFRDGLAEARADAERAAQEAADRSRHEMAESIGKALGLIEDDKPVDPAELVAQAEQKRQQAQAAAEASAARARAMQVELALYRAAEAAGVDSGALLDSRSFMARVEGLDPGAADFGDRIAEHIVAAVDANPGFKRPAPRTTPARSGGDMSGGNGDPSGQEEYDVNRLRQLRTESREKGRAGGGVTRGMSTPVPPDWVMS</sequence>
<organism evidence="2 3">
    <name type="scientific">Nocardia terpenica</name>
    <dbReference type="NCBI Taxonomy" id="455432"/>
    <lineage>
        <taxon>Bacteria</taxon>
        <taxon>Bacillati</taxon>
        <taxon>Actinomycetota</taxon>
        <taxon>Actinomycetes</taxon>
        <taxon>Mycobacteriales</taxon>
        <taxon>Nocardiaceae</taxon>
        <taxon>Nocardia</taxon>
    </lineage>
</organism>
<accession>A0A164H236</accession>
<feature type="region of interest" description="Disordered" evidence="1">
    <location>
        <begin position="1"/>
        <end position="67"/>
    </location>
</feature>
<comment type="caution">
    <text evidence="2">The sequence shown here is derived from an EMBL/GenBank/DDBJ whole genome shotgun (WGS) entry which is preliminary data.</text>
</comment>
<dbReference type="AlphaFoldDB" id="A0A164H236"/>
<feature type="compositionally biased region" description="Basic and acidic residues" evidence="1">
    <location>
        <begin position="243"/>
        <end position="259"/>
    </location>
</feature>